<comment type="caution">
    <text evidence="1">The sequence shown here is derived from an EMBL/GenBank/DDBJ whole genome shotgun (WGS) entry which is preliminary data.</text>
</comment>
<dbReference type="Proteomes" id="UP000742786">
    <property type="component" value="Unassembled WGS sequence"/>
</dbReference>
<gene>
    <name evidence="1" type="ORF">GTOL_13007</name>
</gene>
<organism evidence="1 2">
    <name type="scientific">Georgfuchsia toluolica</name>
    <dbReference type="NCBI Taxonomy" id="424218"/>
    <lineage>
        <taxon>Bacteria</taxon>
        <taxon>Pseudomonadati</taxon>
        <taxon>Pseudomonadota</taxon>
        <taxon>Betaproteobacteria</taxon>
        <taxon>Nitrosomonadales</taxon>
        <taxon>Sterolibacteriaceae</taxon>
        <taxon>Georgfuchsia</taxon>
    </lineage>
</organism>
<evidence type="ECO:0000313" key="2">
    <source>
        <dbReference type="Proteomes" id="UP000742786"/>
    </source>
</evidence>
<sequence>MRLDESAQDHLDIGRSIFTQTVYHSRCQNHMCIGKRAQTHDIYILLNSGRHYLLNRLVSSSVDNLDPGIPESHSYEHNTAIMAIQARLSEQNPFPFTFFHVHRLQVKGSWVPYIHPRPPSKHHKFLHTSHKP</sequence>
<accession>A0A916J710</accession>
<proteinExistence type="predicted"/>
<protein>
    <submittedName>
        <fullName evidence="1">Uncharacterized protein</fullName>
    </submittedName>
</protein>
<evidence type="ECO:0000313" key="1">
    <source>
        <dbReference type="EMBL" id="CAG4885124.1"/>
    </source>
</evidence>
<dbReference type="AlphaFoldDB" id="A0A916J710"/>
<dbReference type="EMBL" id="CAJQUM010000001">
    <property type="protein sequence ID" value="CAG4885124.1"/>
    <property type="molecule type" value="Genomic_DNA"/>
</dbReference>
<reference evidence="1" key="1">
    <citation type="submission" date="2021-04" db="EMBL/GenBank/DDBJ databases">
        <authorList>
            <person name="Hornung B."/>
        </authorList>
    </citation>
    <scope>NUCLEOTIDE SEQUENCE</scope>
    <source>
        <strain evidence="1">G5G6</strain>
    </source>
</reference>
<name>A0A916J710_9PROT</name>
<keyword evidence="2" id="KW-1185">Reference proteome</keyword>